<dbReference type="SUPFAM" id="SSF49785">
    <property type="entry name" value="Galactose-binding domain-like"/>
    <property type="match status" value="2"/>
</dbReference>
<dbReference type="InterPro" id="IPR005084">
    <property type="entry name" value="CBM6"/>
</dbReference>
<organism evidence="5 6">
    <name type="scientific">Fistulifera solaris</name>
    <name type="common">Oleaginous diatom</name>
    <dbReference type="NCBI Taxonomy" id="1519565"/>
    <lineage>
        <taxon>Eukaryota</taxon>
        <taxon>Sar</taxon>
        <taxon>Stramenopiles</taxon>
        <taxon>Ochrophyta</taxon>
        <taxon>Bacillariophyta</taxon>
        <taxon>Bacillariophyceae</taxon>
        <taxon>Bacillariophycidae</taxon>
        <taxon>Naviculales</taxon>
        <taxon>Naviculaceae</taxon>
        <taxon>Fistulifera</taxon>
    </lineage>
</organism>
<dbReference type="InParanoid" id="A0A1Z5KA31"/>
<dbReference type="CDD" id="cd04080">
    <property type="entry name" value="CBM6_cellulase-like"/>
    <property type="match status" value="1"/>
</dbReference>
<dbReference type="InterPro" id="IPR006584">
    <property type="entry name" value="Cellulose-bd_IV"/>
</dbReference>
<feature type="chain" id="PRO_5012351372" description="CBM6 domain-containing protein" evidence="3">
    <location>
        <begin position="35"/>
        <end position="442"/>
    </location>
</feature>
<protein>
    <recommendedName>
        <fullName evidence="4">CBM6 domain-containing protein</fullName>
    </recommendedName>
</protein>
<sequence>MMMMKKRSIRPCSRILALPLFLIILSLSSHNATSVQTRGSNMWYLMNSHNSSNIFIIHGTDYISMYGVDTVEGADYVGSLDADDWLRYDVHIPVAGWYVMELNVFSPFGAGSFVVGNAETRTKYATIFSIPSVGNNNRWQAIRVTVELPTGDVPLEIRSLQGGWNLKDFSFQPLDPTRSENEFGKTTVNAPMFAPAIPTETTTIPPNYFTMIAADNFVLLHGAELQTSSEGLENIGWLDPSDYVIYNIQLPYSETYDFKARISSPEGQGAFQIMNNETMQIYAKISSFPKTGDWQIWETISNVVQFPGGALTLRLVPVQEGWNMLWLSFELLEIKTSANPSQAPSDRPTTLATPVPTGTPTRSPVSKPSARPTLLPTLSPTTTRLAQPTRAPVRPPTWAPREQAAPVVSRSEVQQQQQQRDKEMTQSSPVRSDSNPDTWFWT</sequence>
<dbReference type="PROSITE" id="PS51175">
    <property type="entry name" value="CBM6"/>
    <property type="match status" value="1"/>
</dbReference>
<dbReference type="OrthoDB" id="5211809at2759"/>
<feature type="domain" description="CBM6" evidence="4">
    <location>
        <begin position="210"/>
        <end position="330"/>
    </location>
</feature>
<evidence type="ECO:0000313" key="5">
    <source>
        <dbReference type="EMBL" id="GAX23123.1"/>
    </source>
</evidence>
<name>A0A1Z5KA31_FISSO</name>
<evidence type="ECO:0000256" key="3">
    <source>
        <dbReference type="SAM" id="SignalP"/>
    </source>
</evidence>
<evidence type="ECO:0000313" key="6">
    <source>
        <dbReference type="Proteomes" id="UP000198406"/>
    </source>
</evidence>
<gene>
    <name evidence="5" type="ORF">FisN_33Lh011</name>
</gene>
<evidence type="ECO:0000256" key="1">
    <source>
        <dbReference type="ARBA" id="ARBA00022729"/>
    </source>
</evidence>
<proteinExistence type="predicted"/>
<dbReference type="Gene3D" id="2.60.120.260">
    <property type="entry name" value="Galactose-binding domain-like"/>
    <property type="match status" value="2"/>
</dbReference>
<feature type="compositionally biased region" description="Polar residues" evidence="2">
    <location>
        <begin position="338"/>
        <end position="366"/>
    </location>
</feature>
<dbReference type="Proteomes" id="UP000198406">
    <property type="component" value="Unassembled WGS sequence"/>
</dbReference>
<keyword evidence="1 3" id="KW-0732">Signal</keyword>
<dbReference type="GO" id="GO:0030246">
    <property type="term" value="F:carbohydrate binding"/>
    <property type="evidence" value="ECO:0007669"/>
    <property type="project" value="InterPro"/>
</dbReference>
<dbReference type="InterPro" id="IPR008979">
    <property type="entry name" value="Galactose-bd-like_sf"/>
</dbReference>
<feature type="compositionally biased region" description="Polar residues" evidence="2">
    <location>
        <begin position="425"/>
        <end position="442"/>
    </location>
</feature>
<comment type="caution">
    <text evidence="5">The sequence shown here is derived from an EMBL/GenBank/DDBJ whole genome shotgun (WGS) entry which is preliminary data.</text>
</comment>
<evidence type="ECO:0000259" key="4">
    <source>
        <dbReference type="PROSITE" id="PS51175"/>
    </source>
</evidence>
<dbReference type="AlphaFoldDB" id="A0A1Z5KA31"/>
<feature type="region of interest" description="Disordered" evidence="2">
    <location>
        <begin position="338"/>
        <end position="442"/>
    </location>
</feature>
<feature type="compositionally biased region" description="Low complexity" evidence="2">
    <location>
        <begin position="368"/>
        <end position="386"/>
    </location>
</feature>
<dbReference type="EMBL" id="BDSP01000197">
    <property type="protein sequence ID" value="GAX23123.1"/>
    <property type="molecule type" value="Genomic_DNA"/>
</dbReference>
<keyword evidence="6" id="KW-1185">Reference proteome</keyword>
<dbReference type="SMART" id="SM00606">
    <property type="entry name" value="CBD_IV"/>
    <property type="match status" value="1"/>
</dbReference>
<feature type="signal peptide" evidence="3">
    <location>
        <begin position="1"/>
        <end position="34"/>
    </location>
</feature>
<dbReference type="Pfam" id="PF03422">
    <property type="entry name" value="CBM_6"/>
    <property type="match status" value="2"/>
</dbReference>
<reference evidence="5 6" key="1">
    <citation type="journal article" date="2015" name="Plant Cell">
        <title>Oil accumulation by the oleaginous diatom Fistulifera solaris as revealed by the genome and transcriptome.</title>
        <authorList>
            <person name="Tanaka T."/>
            <person name="Maeda Y."/>
            <person name="Veluchamy A."/>
            <person name="Tanaka M."/>
            <person name="Abida H."/>
            <person name="Marechal E."/>
            <person name="Bowler C."/>
            <person name="Muto M."/>
            <person name="Sunaga Y."/>
            <person name="Tanaka M."/>
            <person name="Yoshino T."/>
            <person name="Taniguchi T."/>
            <person name="Fukuda Y."/>
            <person name="Nemoto M."/>
            <person name="Matsumoto M."/>
            <person name="Wong P.S."/>
            <person name="Aburatani S."/>
            <person name="Fujibuchi W."/>
        </authorList>
    </citation>
    <scope>NUCLEOTIDE SEQUENCE [LARGE SCALE GENOMIC DNA]</scope>
    <source>
        <strain evidence="5 6">JPCC DA0580</strain>
    </source>
</reference>
<accession>A0A1Z5KA31</accession>
<evidence type="ECO:0000256" key="2">
    <source>
        <dbReference type="SAM" id="MobiDB-lite"/>
    </source>
</evidence>